<organism evidence="1">
    <name type="scientific">marine metagenome</name>
    <dbReference type="NCBI Taxonomy" id="408172"/>
    <lineage>
        <taxon>unclassified sequences</taxon>
        <taxon>metagenomes</taxon>
        <taxon>ecological metagenomes</taxon>
    </lineage>
</organism>
<evidence type="ECO:0000313" key="1">
    <source>
        <dbReference type="EMBL" id="SVC32501.1"/>
    </source>
</evidence>
<dbReference type="AlphaFoldDB" id="A0A382LCC1"/>
<proteinExistence type="predicted"/>
<protein>
    <submittedName>
        <fullName evidence="1">Uncharacterized protein</fullName>
    </submittedName>
</protein>
<reference evidence="1" key="1">
    <citation type="submission" date="2018-05" db="EMBL/GenBank/DDBJ databases">
        <authorList>
            <person name="Lanie J.A."/>
            <person name="Ng W.-L."/>
            <person name="Kazmierczak K.M."/>
            <person name="Andrzejewski T.M."/>
            <person name="Davidsen T.M."/>
            <person name="Wayne K.J."/>
            <person name="Tettelin H."/>
            <person name="Glass J.I."/>
            <person name="Rusch D."/>
            <person name="Podicherti R."/>
            <person name="Tsui H.-C.T."/>
            <person name="Winkler M.E."/>
        </authorList>
    </citation>
    <scope>NUCLEOTIDE SEQUENCE</scope>
</reference>
<name>A0A382LCC1_9ZZZZ</name>
<sequence>MAIRIIKMRTPNKYLLISIEAEESLLFPAPQEIIK</sequence>
<gene>
    <name evidence="1" type="ORF">METZ01_LOCUS285355</name>
</gene>
<accession>A0A382LCC1</accession>
<dbReference type="EMBL" id="UINC01085189">
    <property type="protein sequence ID" value="SVC32501.1"/>
    <property type="molecule type" value="Genomic_DNA"/>
</dbReference>